<protein>
    <submittedName>
        <fullName evidence="1">Uncharacterized protein</fullName>
    </submittedName>
</protein>
<organism evidence="1 2">
    <name type="scientific">Eumeta variegata</name>
    <name type="common">Bagworm moth</name>
    <name type="synonym">Eumeta japonica</name>
    <dbReference type="NCBI Taxonomy" id="151549"/>
    <lineage>
        <taxon>Eukaryota</taxon>
        <taxon>Metazoa</taxon>
        <taxon>Ecdysozoa</taxon>
        <taxon>Arthropoda</taxon>
        <taxon>Hexapoda</taxon>
        <taxon>Insecta</taxon>
        <taxon>Pterygota</taxon>
        <taxon>Neoptera</taxon>
        <taxon>Endopterygota</taxon>
        <taxon>Lepidoptera</taxon>
        <taxon>Glossata</taxon>
        <taxon>Ditrysia</taxon>
        <taxon>Tineoidea</taxon>
        <taxon>Psychidae</taxon>
        <taxon>Oiketicinae</taxon>
        <taxon>Eumeta</taxon>
    </lineage>
</organism>
<sequence>MHARTHFFEVKLLYRRGGIRIFGSRKRLRPRGGGSRRIAWREVEKARAAERGQRYHAQSCAESGDRRNSLLPLSTWLGITLSLFAVYVEKLMEYRPLRPGGRLLADSSGSISTKRTPPVRCLDFGISLQCNQSEYGPEIVL</sequence>
<accession>A0A4C2ACQ1</accession>
<name>A0A4C2ACQ1_EUMVA</name>
<dbReference type="Proteomes" id="UP000299102">
    <property type="component" value="Unassembled WGS sequence"/>
</dbReference>
<evidence type="ECO:0000313" key="1">
    <source>
        <dbReference type="EMBL" id="GBP97860.1"/>
    </source>
</evidence>
<dbReference type="EMBL" id="BGZK01003016">
    <property type="protein sequence ID" value="GBP97860.1"/>
    <property type="molecule type" value="Genomic_DNA"/>
</dbReference>
<comment type="caution">
    <text evidence="1">The sequence shown here is derived from an EMBL/GenBank/DDBJ whole genome shotgun (WGS) entry which is preliminary data.</text>
</comment>
<keyword evidence="2" id="KW-1185">Reference proteome</keyword>
<proteinExistence type="predicted"/>
<gene>
    <name evidence="1" type="ORF">EVAR_98850_1</name>
</gene>
<reference evidence="1 2" key="1">
    <citation type="journal article" date="2019" name="Commun. Biol.">
        <title>The bagworm genome reveals a unique fibroin gene that provides high tensile strength.</title>
        <authorList>
            <person name="Kono N."/>
            <person name="Nakamura H."/>
            <person name="Ohtoshi R."/>
            <person name="Tomita M."/>
            <person name="Numata K."/>
            <person name="Arakawa K."/>
        </authorList>
    </citation>
    <scope>NUCLEOTIDE SEQUENCE [LARGE SCALE GENOMIC DNA]</scope>
</reference>
<dbReference type="AlphaFoldDB" id="A0A4C2ACQ1"/>
<evidence type="ECO:0000313" key="2">
    <source>
        <dbReference type="Proteomes" id="UP000299102"/>
    </source>
</evidence>